<dbReference type="Proteomes" id="UP000694857">
    <property type="component" value="Chromosome 14"/>
</dbReference>
<feature type="compositionally biased region" description="Basic residues" evidence="10">
    <location>
        <begin position="66"/>
        <end position="80"/>
    </location>
</feature>
<dbReference type="KEGG" id="bmus:118906974"/>
<feature type="compositionally biased region" description="Low complexity" evidence="10">
    <location>
        <begin position="705"/>
        <end position="714"/>
    </location>
</feature>
<comment type="catalytic activity">
    <reaction evidence="7 9">
        <text>ATP + H2O = ADP + phosphate + H(+)</text>
        <dbReference type="Rhea" id="RHEA:13065"/>
        <dbReference type="ChEBI" id="CHEBI:15377"/>
        <dbReference type="ChEBI" id="CHEBI:15378"/>
        <dbReference type="ChEBI" id="CHEBI:30616"/>
        <dbReference type="ChEBI" id="CHEBI:43474"/>
        <dbReference type="ChEBI" id="CHEBI:456216"/>
        <dbReference type="EC" id="3.6.4.13"/>
    </reaction>
</comment>
<dbReference type="GO" id="GO:0005524">
    <property type="term" value="F:ATP binding"/>
    <property type="evidence" value="ECO:0007669"/>
    <property type="project" value="UniProtKB-UniRule"/>
</dbReference>
<evidence type="ECO:0000256" key="5">
    <source>
        <dbReference type="ARBA" id="ARBA00022884"/>
    </source>
</evidence>
<feature type="region of interest" description="Disordered" evidence="10">
    <location>
        <begin position="673"/>
        <end position="798"/>
    </location>
</feature>
<feature type="domain" description="Helicase ATP-binding" evidence="11">
    <location>
        <begin position="256"/>
        <end position="465"/>
    </location>
</feature>
<evidence type="ECO:0000256" key="10">
    <source>
        <dbReference type="SAM" id="MobiDB-lite"/>
    </source>
</evidence>
<organism evidence="13 14">
    <name type="scientific">Balaenoptera musculus</name>
    <name type="common">Blue whale</name>
    <dbReference type="NCBI Taxonomy" id="9771"/>
    <lineage>
        <taxon>Eukaryota</taxon>
        <taxon>Metazoa</taxon>
        <taxon>Chordata</taxon>
        <taxon>Craniata</taxon>
        <taxon>Vertebrata</taxon>
        <taxon>Euteleostomi</taxon>
        <taxon>Mammalia</taxon>
        <taxon>Eutheria</taxon>
        <taxon>Laurasiatheria</taxon>
        <taxon>Artiodactyla</taxon>
        <taxon>Whippomorpha</taxon>
        <taxon>Cetacea</taxon>
        <taxon>Mysticeti</taxon>
        <taxon>Balaenopteridae</taxon>
        <taxon>Balaenoptera</taxon>
    </lineage>
</organism>
<dbReference type="PANTHER" id="PTHR24031">
    <property type="entry name" value="RNA HELICASE"/>
    <property type="match status" value="1"/>
</dbReference>
<dbReference type="SUPFAM" id="SSF52540">
    <property type="entry name" value="P-loop containing nucleoside triphosphate hydrolases"/>
    <property type="match status" value="1"/>
</dbReference>
<evidence type="ECO:0000313" key="14">
    <source>
        <dbReference type="RefSeq" id="XP_036730948.1"/>
    </source>
</evidence>
<dbReference type="InterPro" id="IPR014001">
    <property type="entry name" value="Helicase_ATP-bd"/>
</dbReference>
<evidence type="ECO:0000256" key="3">
    <source>
        <dbReference type="ARBA" id="ARBA00022806"/>
    </source>
</evidence>
<feature type="region of interest" description="Disordered" evidence="10">
    <location>
        <begin position="1"/>
        <end position="24"/>
    </location>
</feature>
<dbReference type="PROSITE" id="PS00039">
    <property type="entry name" value="DEAD_ATP_HELICASE"/>
    <property type="match status" value="1"/>
</dbReference>
<accession>A0A8B8Z7X0</accession>
<dbReference type="CDD" id="cd17956">
    <property type="entry name" value="DEADc_DDX51"/>
    <property type="match status" value="1"/>
</dbReference>
<evidence type="ECO:0000256" key="9">
    <source>
        <dbReference type="RuleBase" id="RU365068"/>
    </source>
</evidence>
<keyword evidence="2 9" id="KW-0378">Hydrolase</keyword>
<evidence type="ECO:0000256" key="7">
    <source>
        <dbReference type="ARBA" id="ARBA00047984"/>
    </source>
</evidence>
<keyword evidence="1 9" id="KW-0547">Nucleotide-binding</keyword>
<dbReference type="InterPro" id="IPR000629">
    <property type="entry name" value="RNA-helicase_DEAD-box_CS"/>
</dbReference>
<dbReference type="InterPro" id="IPR027417">
    <property type="entry name" value="P-loop_NTPase"/>
</dbReference>
<comment type="function">
    <text evidence="8">ATP-binding RNA helicase involved in the biogenesis of 60S ribosomal subunits.</text>
</comment>
<dbReference type="PROSITE" id="PS51192">
    <property type="entry name" value="HELICASE_ATP_BIND_1"/>
    <property type="match status" value="1"/>
</dbReference>
<dbReference type="Gene3D" id="3.40.50.300">
    <property type="entry name" value="P-loop containing nucleotide triphosphate hydrolases"/>
    <property type="match status" value="2"/>
</dbReference>
<dbReference type="InterPro" id="IPR001650">
    <property type="entry name" value="Helicase_C-like"/>
</dbReference>
<feature type="domain" description="Helicase C-terminal" evidence="12">
    <location>
        <begin position="510"/>
        <end position="658"/>
    </location>
</feature>
<evidence type="ECO:0000256" key="2">
    <source>
        <dbReference type="ARBA" id="ARBA00022801"/>
    </source>
</evidence>
<evidence type="ECO:0000259" key="11">
    <source>
        <dbReference type="PROSITE" id="PS51192"/>
    </source>
</evidence>
<comment type="domain">
    <text evidence="9">The Q motif is unique to and characteristic of the DEAD box family of RNA helicases and controls ATP binding and hydrolysis.</text>
</comment>
<dbReference type="EC" id="3.6.4.13" evidence="9"/>
<dbReference type="InterPro" id="IPR011545">
    <property type="entry name" value="DEAD/DEAH_box_helicase_dom"/>
</dbReference>
<dbReference type="OrthoDB" id="3370at2759"/>
<dbReference type="AlphaFoldDB" id="A0A8B8Z7X0"/>
<feature type="region of interest" description="Disordered" evidence="10">
    <location>
        <begin position="38"/>
        <end position="172"/>
    </location>
</feature>
<keyword evidence="5 9" id="KW-0694">RNA-binding</keyword>
<evidence type="ECO:0000256" key="4">
    <source>
        <dbReference type="ARBA" id="ARBA00022840"/>
    </source>
</evidence>
<name>A0A8B8Z7X0_BALMU</name>
<evidence type="ECO:0000256" key="6">
    <source>
        <dbReference type="ARBA" id="ARBA00038200"/>
    </source>
</evidence>
<comment type="function">
    <text evidence="9">RNA helicase.</text>
</comment>
<reference evidence="14" key="1">
    <citation type="submission" date="2025-08" db="UniProtKB">
        <authorList>
            <consortium name="RefSeq"/>
        </authorList>
    </citation>
    <scope>IDENTIFICATION</scope>
    <source>
        <tissue evidence="14">Epidermis and Blubber</tissue>
    </source>
</reference>
<feature type="compositionally biased region" description="Gly residues" evidence="10">
    <location>
        <begin position="105"/>
        <end position="115"/>
    </location>
</feature>
<feature type="compositionally biased region" description="Low complexity" evidence="10">
    <location>
        <begin position="721"/>
        <end position="736"/>
    </location>
</feature>
<proteinExistence type="inferred from homology"/>
<evidence type="ECO:0000259" key="12">
    <source>
        <dbReference type="PROSITE" id="PS51194"/>
    </source>
</evidence>
<feature type="compositionally biased region" description="Polar residues" evidence="10">
    <location>
        <begin position="684"/>
        <end position="694"/>
    </location>
</feature>
<sequence length="826" mass="88446">MALFHVTRYSGPEAAGAEAEAEADGRARALLERLRCRARERQLQKQPPQQEPSEPAEAAQTAQAAGKRRRRPRRTRRRKSGGAPGSPHAPPCKRRKADDEDEDAGAGGASRGGAGHWDSGPRGADAPPRPRFCRAESSEEAPAGNSVGAEAAGSPEGQGGPPPEEASGPPAHALVLGGFGRSKAPKVQPFLPAWLAEPSCVGKNVTEGLVSIEDIPEVHPDLQKRLRAQGISSYFPVQAAVIPALLESTANGFLVSRGGYRPSDLCVSAPTGSGKTLAFVIPVVQALLRRAVCQVRALVVLPTKELAQQVSSVFSVYADATPLRVALLTGQKSLAKEQESLVQDTADGFRCLADIVVATPGRLVDHVEQTPGFSLQHLRFLVIDEADRVIDSMHQSWLPRVLAAAFPSEGTRDPFALLQRTQPRAVTAASVCCPQMPLQKLLFSATLTQNPEKLQQLGLYRPRLFSTGSVHGGPRDADVDGDGDSGGKYTFPAGLTHRYVPCSLRLKPLVVLHLILEMNLSRVLCFTNSRENSHRLFLLVQAFGGVRVAEFSSRYGPGSRKRILKRFQQGKIQLLISTDATARGIDVQGVQLVVNYDAPQYLRTYVHRCGTGPGSGEGVAWGESLVPTALRGWGPPLWRGLCSVSGLEEPPVPENPDRPSRCSSRCRRGGLSGCSGKAGCPGWSATTPPVSSCSRWPHGTRRPCPSWRAPSGRSGSRRQPRPGLGTAARAPPLLAGGPPPFRKHPEHRLPDARAGDGAPSAERASVPKRAAALGPAPWTHGSGPGLRPSRGHEVSPVGWSFWKQGSSETVHTPPERTAWRLPRIRL</sequence>
<dbReference type="CTD" id="317781"/>
<comment type="similarity">
    <text evidence="6">Belongs to the DEAD box helicase family. DDX51/DBP6 subfamily.</text>
</comment>
<evidence type="ECO:0000256" key="1">
    <source>
        <dbReference type="ARBA" id="ARBA00022741"/>
    </source>
</evidence>
<dbReference type="GO" id="GO:0003723">
    <property type="term" value="F:RNA binding"/>
    <property type="evidence" value="ECO:0007669"/>
    <property type="project" value="UniProtKB-UniRule"/>
</dbReference>
<dbReference type="SMART" id="SM00487">
    <property type="entry name" value="DEXDc"/>
    <property type="match status" value="1"/>
</dbReference>
<keyword evidence="13" id="KW-1185">Reference proteome</keyword>
<dbReference type="GO" id="GO:0003724">
    <property type="term" value="F:RNA helicase activity"/>
    <property type="evidence" value="ECO:0007669"/>
    <property type="project" value="UniProtKB-EC"/>
</dbReference>
<keyword evidence="4 9" id="KW-0067">ATP-binding</keyword>
<dbReference type="Pfam" id="PF00271">
    <property type="entry name" value="Helicase_C"/>
    <property type="match status" value="1"/>
</dbReference>
<dbReference type="Pfam" id="PF00270">
    <property type="entry name" value="DEAD"/>
    <property type="match status" value="1"/>
</dbReference>
<dbReference type="GeneID" id="118906974"/>
<protein>
    <recommendedName>
        <fullName evidence="9">ATP-dependent RNA helicase</fullName>
        <ecNumber evidence="9">3.6.4.13</ecNumber>
    </recommendedName>
</protein>
<dbReference type="CDD" id="cd18787">
    <property type="entry name" value="SF2_C_DEAD"/>
    <property type="match status" value="1"/>
</dbReference>
<dbReference type="PROSITE" id="PS51194">
    <property type="entry name" value="HELICASE_CTER"/>
    <property type="match status" value="1"/>
</dbReference>
<gene>
    <name evidence="14" type="primary">DDX51</name>
</gene>
<dbReference type="SMART" id="SM00490">
    <property type="entry name" value="HELICc"/>
    <property type="match status" value="1"/>
</dbReference>
<dbReference type="GO" id="GO:0016787">
    <property type="term" value="F:hydrolase activity"/>
    <property type="evidence" value="ECO:0007669"/>
    <property type="project" value="UniProtKB-KW"/>
</dbReference>
<dbReference type="FunFam" id="3.40.50.300:FF:001539">
    <property type="entry name" value="ATP-dependent RNA helicase DDX51"/>
    <property type="match status" value="1"/>
</dbReference>
<dbReference type="RefSeq" id="XP_036730948.1">
    <property type="nucleotide sequence ID" value="XM_036875053.1"/>
</dbReference>
<keyword evidence="3 9" id="KW-0347">Helicase</keyword>
<evidence type="ECO:0000256" key="8">
    <source>
        <dbReference type="ARBA" id="ARBA00056648"/>
    </source>
</evidence>
<evidence type="ECO:0000313" key="13">
    <source>
        <dbReference type="Proteomes" id="UP000694857"/>
    </source>
</evidence>
<feature type="compositionally biased region" description="Low complexity" evidence="10">
    <location>
        <begin position="44"/>
        <end position="65"/>
    </location>
</feature>